<evidence type="ECO:0000256" key="6">
    <source>
        <dbReference type="ARBA" id="ARBA00023033"/>
    </source>
</evidence>
<dbReference type="InterPro" id="IPR002397">
    <property type="entry name" value="Cyt_P450_B"/>
</dbReference>
<dbReference type="CDD" id="cd11029">
    <property type="entry name" value="CYP107-like"/>
    <property type="match status" value="1"/>
</dbReference>
<dbReference type="Gene3D" id="3.40.50.1820">
    <property type="entry name" value="alpha/beta hydrolase"/>
    <property type="match status" value="1"/>
</dbReference>
<dbReference type="SUPFAM" id="SSF53474">
    <property type="entry name" value="alpha/beta-Hydrolases"/>
    <property type="match status" value="1"/>
</dbReference>
<dbReference type="FunFam" id="1.10.630.10:FF:000018">
    <property type="entry name" value="Cytochrome P450 monooxygenase"/>
    <property type="match status" value="1"/>
</dbReference>
<evidence type="ECO:0000256" key="7">
    <source>
        <dbReference type="RuleBase" id="RU000461"/>
    </source>
</evidence>
<dbReference type="GO" id="GO:0005506">
    <property type="term" value="F:iron ion binding"/>
    <property type="evidence" value="ECO:0007669"/>
    <property type="project" value="InterPro"/>
</dbReference>
<dbReference type="PRINTS" id="PR00359">
    <property type="entry name" value="BP450"/>
</dbReference>
<proteinExistence type="inferred from homology"/>
<dbReference type="GO" id="GO:0020037">
    <property type="term" value="F:heme binding"/>
    <property type="evidence" value="ECO:0007669"/>
    <property type="project" value="InterPro"/>
</dbReference>
<name>A0A1I3WTS6_9ACTN</name>
<dbReference type="AlphaFoldDB" id="A0A1I3WTS6"/>
<evidence type="ECO:0000256" key="4">
    <source>
        <dbReference type="ARBA" id="ARBA00023002"/>
    </source>
</evidence>
<sequence>MATVVSGGAGALPATASEGDEPGERVLVILNPGAGSERLEKELTGRGRRVRVAGVPAGDLAACVEGITDFLAAPDSPDRAVLLGYGAAGPAAIEVADRHPERVAAVVVVGSPGEEGLPLGDSAPELLCPVLVLSADPEAAVPVLVPFLDELDRQAGEAGAQVKAPARLPALTPAIFNDPGALRQWRELGPVHRINAAGVATSWVLTGHEATTTALADPGLAGNVEITAGFRLQSADPALAHRGELDLITIEGREHARLRRLIERHLTPERVAALRPRIQRETDALLDAIPSGEVVDLLQRFAYPLPVAVLCELFGVPEQDRGYIHEWILERLVSPPPKAHSDIDDYLRALIADRRDRPSDDLLGWVVEAEGDGLSEEAEEDLVSAARFLMVNGHRAPTTVLASGVAALLRREQWKRLADDPTLIVTAVEELLRIVTPFPVGIPRHVAAPIEVEGTPIPEGDLLTASLVAANRDPSFFTDPDLLDIGRTDNPHLAFGHGHHHCLGAELARAQLRIAIGTLARRFPDMELARDSRSLHYRQSSVRYLLGLPIVLEPDRSVPDARRPPDGA</sequence>
<dbReference type="SUPFAM" id="SSF48264">
    <property type="entry name" value="Cytochrome P450"/>
    <property type="match status" value="1"/>
</dbReference>
<keyword evidence="6 7" id="KW-0503">Monooxygenase</keyword>
<dbReference type="InterPro" id="IPR029058">
    <property type="entry name" value="AB_hydrolase_fold"/>
</dbReference>
<dbReference type="RefSeq" id="WP_143121052.1">
    <property type="nucleotide sequence ID" value="NZ_FOQY01000017.1"/>
</dbReference>
<dbReference type="Gene3D" id="1.10.630.10">
    <property type="entry name" value="Cytochrome P450"/>
    <property type="match status" value="1"/>
</dbReference>
<keyword evidence="9" id="KW-1185">Reference proteome</keyword>
<comment type="similarity">
    <text evidence="1 7">Belongs to the cytochrome P450 family.</text>
</comment>
<dbReference type="Pfam" id="PF00067">
    <property type="entry name" value="p450"/>
    <property type="match status" value="1"/>
</dbReference>
<evidence type="ECO:0000256" key="3">
    <source>
        <dbReference type="ARBA" id="ARBA00022723"/>
    </source>
</evidence>
<gene>
    <name evidence="8" type="ORF">SAMN05216275_117117</name>
</gene>
<dbReference type="InterPro" id="IPR001128">
    <property type="entry name" value="Cyt_P450"/>
</dbReference>
<evidence type="ECO:0000313" key="8">
    <source>
        <dbReference type="EMBL" id="SFK10559.1"/>
    </source>
</evidence>
<accession>A0A1I3WTS6</accession>
<dbReference type="GO" id="GO:0016705">
    <property type="term" value="F:oxidoreductase activity, acting on paired donors, with incorporation or reduction of molecular oxygen"/>
    <property type="evidence" value="ECO:0007669"/>
    <property type="project" value="InterPro"/>
</dbReference>
<dbReference type="InterPro" id="IPR036396">
    <property type="entry name" value="Cyt_P450_sf"/>
</dbReference>
<keyword evidence="5 7" id="KW-0408">Iron</keyword>
<reference evidence="9" key="1">
    <citation type="submission" date="2016-10" db="EMBL/GenBank/DDBJ databases">
        <authorList>
            <person name="Varghese N."/>
            <person name="Submissions S."/>
        </authorList>
    </citation>
    <scope>NUCLEOTIDE SEQUENCE [LARGE SCALE GENOMIC DNA]</scope>
    <source>
        <strain evidence="9">CGMCC 4.2126</strain>
    </source>
</reference>
<evidence type="ECO:0000256" key="2">
    <source>
        <dbReference type="ARBA" id="ARBA00022617"/>
    </source>
</evidence>
<protein>
    <submittedName>
        <fullName evidence="8">Cytochrome P450</fullName>
    </submittedName>
</protein>
<keyword evidence="2 7" id="KW-0349">Heme</keyword>
<dbReference type="GO" id="GO:0004497">
    <property type="term" value="F:monooxygenase activity"/>
    <property type="evidence" value="ECO:0007669"/>
    <property type="project" value="UniProtKB-KW"/>
</dbReference>
<keyword evidence="4 7" id="KW-0560">Oxidoreductase</keyword>
<dbReference type="GeneID" id="96300527"/>
<dbReference type="EMBL" id="FOQY01000017">
    <property type="protein sequence ID" value="SFK10559.1"/>
    <property type="molecule type" value="Genomic_DNA"/>
</dbReference>
<evidence type="ECO:0000256" key="5">
    <source>
        <dbReference type="ARBA" id="ARBA00023004"/>
    </source>
</evidence>
<dbReference type="PANTHER" id="PTHR46696">
    <property type="entry name" value="P450, PUTATIVE (EUROFUNG)-RELATED"/>
    <property type="match status" value="1"/>
</dbReference>
<dbReference type="PANTHER" id="PTHR46696:SF1">
    <property type="entry name" value="CYTOCHROME P450 YJIB-RELATED"/>
    <property type="match status" value="1"/>
</dbReference>
<dbReference type="InterPro" id="IPR017972">
    <property type="entry name" value="Cyt_P450_CS"/>
</dbReference>
<organism evidence="8 9">
    <name type="scientific">Streptosporangium canum</name>
    <dbReference type="NCBI Taxonomy" id="324952"/>
    <lineage>
        <taxon>Bacteria</taxon>
        <taxon>Bacillati</taxon>
        <taxon>Actinomycetota</taxon>
        <taxon>Actinomycetes</taxon>
        <taxon>Streptosporangiales</taxon>
        <taxon>Streptosporangiaceae</taxon>
        <taxon>Streptosporangium</taxon>
    </lineage>
</organism>
<dbReference type="PROSITE" id="PS00086">
    <property type="entry name" value="CYTOCHROME_P450"/>
    <property type="match status" value="1"/>
</dbReference>
<keyword evidence="3 7" id="KW-0479">Metal-binding</keyword>
<dbReference type="SMR" id="A0A1I3WTS6"/>
<dbReference type="Proteomes" id="UP000199111">
    <property type="component" value="Unassembled WGS sequence"/>
</dbReference>
<evidence type="ECO:0000313" key="9">
    <source>
        <dbReference type="Proteomes" id="UP000199111"/>
    </source>
</evidence>
<evidence type="ECO:0000256" key="1">
    <source>
        <dbReference type="ARBA" id="ARBA00010617"/>
    </source>
</evidence>